<evidence type="ECO:0000313" key="4">
    <source>
        <dbReference type="Proteomes" id="UP000256913"/>
    </source>
</evidence>
<dbReference type="EMBL" id="QUMQ01000001">
    <property type="protein sequence ID" value="REG01244.1"/>
    <property type="molecule type" value="Genomic_DNA"/>
</dbReference>
<feature type="chain" id="PRO_5017644442" evidence="2">
    <location>
        <begin position="24"/>
        <end position="407"/>
    </location>
</feature>
<sequence length="407" mass="42005">MLVPTVLVAALLAVPAGVTVSTANSVATGDQDGGAVATNRIGDVAVVWEDDRAESNPGDNTNSEIFVRLFRNGTSAYEKKLSAGGTAGVKWKHVNPDVALDDKGNAVVVWNDDPDGNGTYNVVYRVISPAGTVLGQGQVNASAAGQQLTPKVAVDPDGTPSTPAAVAFSVVWEDVQGTVTTIKAAGYTNVATKAYEVVASQSTGAHHQPDVAVSASGDALIAWDEDSDGNGFYQIGLVRLAKSNGAVNLSRRAANLNGGGQQRHPAVAANFTGDFVVAWESDHTGVPGIWSRSFTSTGDPKHGDVEVANTPGAGAPAVGIDDQANVVVGWTVLSLNSDVWARGFNPDGTTTGRLPAQTYSGTTTGRQEQLSLGVSPWGEIAVSYTDDNDSNLYDQVLLALGGSNSTW</sequence>
<evidence type="ECO:0000313" key="3">
    <source>
        <dbReference type="EMBL" id="REG01244.1"/>
    </source>
</evidence>
<reference evidence="3 4" key="1">
    <citation type="submission" date="2018-08" db="EMBL/GenBank/DDBJ databases">
        <title>Sequencing the genomes of 1000 actinobacteria strains.</title>
        <authorList>
            <person name="Klenk H.-P."/>
        </authorList>
    </citation>
    <scope>NUCLEOTIDE SEQUENCE [LARGE SCALE GENOMIC DNA]</scope>
    <source>
        <strain evidence="3 4">DSM 44099</strain>
    </source>
</reference>
<organism evidence="3 4">
    <name type="scientific">Asanoa ferruginea</name>
    <dbReference type="NCBI Taxonomy" id="53367"/>
    <lineage>
        <taxon>Bacteria</taxon>
        <taxon>Bacillati</taxon>
        <taxon>Actinomycetota</taxon>
        <taxon>Actinomycetes</taxon>
        <taxon>Micromonosporales</taxon>
        <taxon>Micromonosporaceae</taxon>
        <taxon>Asanoa</taxon>
    </lineage>
</organism>
<protein>
    <submittedName>
        <fullName evidence="3">Uncharacterized protein</fullName>
    </submittedName>
</protein>
<keyword evidence="4" id="KW-1185">Reference proteome</keyword>
<evidence type="ECO:0000256" key="1">
    <source>
        <dbReference type="SAM" id="MobiDB-lite"/>
    </source>
</evidence>
<comment type="caution">
    <text evidence="3">The sequence shown here is derived from an EMBL/GenBank/DDBJ whole genome shotgun (WGS) entry which is preliminary data.</text>
</comment>
<proteinExistence type="predicted"/>
<name>A0A3D9ZYK8_9ACTN</name>
<feature type="signal peptide" evidence="2">
    <location>
        <begin position="1"/>
        <end position="23"/>
    </location>
</feature>
<feature type="compositionally biased region" description="Polar residues" evidence="1">
    <location>
        <begin position="347"/>
        <end position="367"/>
    </location>
</feature>
<evidence type="ECO:0000256" key="2">
    <source>
        <dbReference type="SAM" id="SignalP"/>
    </source>
</evidence>
<feature type="region of interest" description="Disordered" evidence="1">
    <location>
        <begin position="346"/>
        <end position="367"/>
    </location>
</feature>
<accession>A0A3D9ZYK8</accession>
<gene>
    <name evidence="3" type="ORF">DFJ67_7324</name>
</gene>
<keyword evidence="2" id="KW-0732">Signal</keyword>
<dbReference type="AlphaFoldDB" id="A0A3D9ZYK8"/>
<dbReference type="Proteomes" id="UP000256913">
    <property type="component" value="Unassembled WGS sequence"/>
</dbReference>